<proteinExistence type="inferred from homology"/>
<keyword evidence="7 9" id="KW-0234">DNA repair</keyword>
<accession>A0A365Y9H8</accession>
<dbReference type="AlphaFoldDB" id="A0A365Y9H8"/>
<keyword evidence="6" id="KW-0067">ATP-binding</keyword>
<evidence type="ECO:0000259" key="11">
    <source>
        <dbReference type="Pfam" id="PF02463"/>
    </source>
</evidence>
<organism evidence="12 13">
    <name type="scientific">Glutamicibacter soli</name>
    <dbReference type="NCBI Taxonomy" id="453836"/>
    <lineage>
        <taxon>Bacteria</taxon>
        <taxon>Bacillati</taxon>
        <taxon>Actinomycetota</taxon>
        <taxon>Actinomycetes</taxon>
        <taxon>Micrococcales</taxon>
        <taxon>Micrococcaceae</taxon>
        <taxon>Glutamicibacter</taxon>
    </lineage>
</organism>
<evidence type="ECO:0000256" key="6">
    <source>
        <dbReference type="ARBA" id="ARBA00022840"/>
    </source>
</evidence>
<dbReference type="PANTHER" id="PTHR11059">
    <property type="entry name" value="DNA REPAIR PROTEIN RECN"/>
    <property type="match status" value="1"/>
</dbReference>
<dbReference type="GO" id="GO:0006281">
    <property type="term" value="P:DNA repair"/>
    <property type="evidence" value="ECO:0007669"/>
    <property type="project" value="UniProtKB-KW"/>
</dbReference>
<evidence type="ECO:0000256" key="8">
    <source>
        <dbReference type="ARBA" id="ARBA00033408"/>
    </source>
</evidence>
<dbReference type="FunFam" id="3.40.50.300:FF:000356">
    <property type="entry name" value="DNA repair protein RecN"/>
    <property type="match status" value="1"/>
</dbReference>
<dbReference type="Pfam" id="PF02463">
    <property type="entry name" value="SMC_N"/>
    <property type="match status" value="1"/>
</dbReference>
<dbReference type="GO" id="GO:0006310">
    <property type="term" value="P:DNA recombination"/>
    <property type="evidence" value="ECO:0007669"/>
    <property type="project" value="InterPro"/>
</dbReference>
<evidence type="ECO:0000256" key="1">
    <source>
        <dbReference type="ARBA" id="ARBA00003618"/>
    </source>
</evidence>
<evidence type="ECO:0000256" key="9">
    <source>
        <dbReference type="PIRNR" id="PIRNR003128"/>
    </source>
</evidence>
<dbReference type="CDD" id="cd03241">
    <property type="entry name" value="ABC_RecN"/>
    <property type="match status" value="1"/>
</dbReference>
<evidence type="ECO:0000256" key="4">
    <source>
        <dbReference type="ARBA" id="ARBA00022741"/>
    </source>
</evidence>
<dbReference type="RefSeq" id="WP_113607891.1">
    <property type="nucleotide sequence ID" value="NZ_POAF01000008.1"/>
</dbReference>
<sequence>MIQEISISNLGVITNATLPLGPGLTVVTGETGAGKTMVITALSLLLGRRADAGAVRTGADHALAEAVIHLDPDHHVLDAAAQAGAFIEPAGQCSELLLSRSLSAQGRSRATVGGRSAPVGLLAELGQELVAVHGQSDQIRLKEPGAQRDALDRFAGSGVARILGSYQRSYRQWRAATKELASLTQDSRNRVREAENLRLALDEIDSLDPQPGEDDMLREQSMKLGNIESLRNASLQAQAVIDSEDFESPGITTLVETARGVLVQASGDDPVLSGFAERAAELGILASELSSDLAGYVADLDEEGPELLAQVEARRADLGKLLRKYAPSIDEVIEWAQTARKRLESLGGDDSRIEVLQDEVVALEQKVAALASDLSDARRKAAKKLSTRVSAELTALAMPDAKLVIEVNELEEPGAFGQDSISMLLAPHAGASARPLGKGASGGELSRVMLAIEVVLAAVDPVPTFIFDEVDQGVGGKAAVSIGERLAMLARHVQVIVVTHLPQVAAYADRHIRVIKNSDAKSNAGAGFTASDVVALDEPARIRELARMLAGQEESDTAQAHAEELLADAQKLVCSLTASESKKP</sequence>
<evidence type="ECO:0000256" key="7">
    <source>
        <dbReference type="ARBA" id="ARBA00023204"/>
    </source>
</evidence>
<comment type="caution">
    <text evidence="12">The sequence shown here is derived from an EMBL/GenBank/DDBJ whole genome shotgun (WGS) entry which is preliminary data.</text>
</comment>
<dbReference type="GO" id="GO:0043590">
    <property type="term" value="C:bacterial nucleoid"/>
    <property type="evidence" value="ECO:0007669"/>
    <property type="project" value="TreeGrafter"/>
</dbReference>
<keyword evidence="13" id="KW-1185">Reference proteome</keyword>
<dbReference type="Gene3D" id="3.40.50.300">
    <property type="entry name" value="P-loop containing nucleotide triphosphate hydrolases"/>
    <property type="match status" value="2"/>
</dbReference>
<keyword evidence="5 9" id="KW-0227">DNA damage</keyword>
<dbReference type="InterPro" id="IPR004604">
    <property type="entry name" value="DNA_recomb/repair_RecN"/>
</dbReference>
<dbReference type="InterPro" id="IPR027417">
    <property type="entry name" value="P-loop_NTPase"/>
</dbReference>
<evidence type="ECO:0000256" key="2">
    <source>
        <dbReference type="ARBA" id="ARBA00009441"/>
    </source>
</evidence>
<reference evidence="12 13" key="1">
    <citation type="submission" date="2018-01" db="EMBL/GenBank/DDBJ databases">
        <title>Glutamicibacter soli strain NHPC-3 Whole genome sequence and assembly.</title>
        <authorList>
            <person name="Choudhury P."/>
            <person name="Gupta D."/>
            <person name="Sengupta K."/>
            <person name="Jawed A."/>
            <person name="Sultana N."/>
            <person name="Saha P."/>
        </authorList>
    </citation>
    <scope>NUCLEOTIDE SEQUENCE [LARGE SCALE GENOMIC DNA]</scope>
    <source>
        <strain evidence="12 13">NHPC-3</strain>
    </source>
</reference>
<gene>
    <name evidence="12" type="primary">recN</name>
    <name evidence="12" type="ORF">C1H84_15275</name>
</gene>
<feature type="domain" description="RecF/RecN/SMC N-terminal" evidence="11">
    <location>
        <begin position="2"/>
        <end position="521"/>
    </location>
</feature>
<comment type="function">
    <text evidence="1 9">May be involved in recombinational repair of damaged DNA.</text>
</comment>
<dbReference type="EMBL" id="POAF01000008">
    <property type="protein sequence ID" value="RBL99344.1"/>
    <property type="molecule type" value="Genomic_DNA"/>
</dbReference>
<dbReference type="PIRSF" id="PIRSF003128">
    <property type="entry name" value="RecN"/>
    <property type="match status" value="1"/>
</dbReference>
<evidence type="ECO:0000313" key="13">
    <source>
        <dbReference type="Proteomes" id="UP000252167"/>
    </source>
</evidence>
<evidence type="ECO:0000256" key="5">
    <source>
        <dbReference type="ARBA" id="ARBA00022763"/>
    </source>
</evidence>
<evidence type="ECO:0000256" key="10">
    <source>
        <dbReference type="SAM" id="Coils"/>
    </source>
</evidence>
<comment type="similarity">
    <text evidence="2 9">Belongs to the RecN family.</text>
</comment>
<dbReference type="GO" id="GO:0005524">
    <property type="term" value="F:ATP binding"/>
    <property type="evidence" value="ECO:0007669"/>
    <property type="project" value="UniProtKB-KW"/>
</dbReference>
<dbReference type="GO" id="GO:0009432">
    <property type="term" value="P:SOS response"/>
    <property type="evidence" value="ECO:0007669"/>
    <property type="project" value="TreeGrafter"/>
</dbReference>
<dbReference type="SUPFAM" id="SSF52540">
    <property type="entry name" value="P-loop containing nucleoside triphosphate hydrolases"/>
    <property type="match status" value="1"/>
</dbReference>
<protein>
    <recommendedName>
        <fullName evidence="3 9">DNA repair protein RecN</fullName>
    </recommendedName>
    <alternativeName>
        <fullName evidence="8 9">Recombination protein N</fullName>
    </alternativeName>
</protein>
<keyword evidence="10" id="KW-0175">Coiled coil</keyword>
<name>A0A365Y9H8_9MICC</name>
<dbReference type="NCBIfam" id="TIGR00634">
    <property type="entry name" value="recN"/>
    <property type="match status" value="1"/>
</dbReference>
<keyword evidence="4" id="KW-0547">Nucleotide-binding</keyword>
<dbReference type="Proteomes" id="UP000252167">
    <property type="component" value="Unassembled WGS sequence"/>
</dbReference>
<feature type="coiled-coil region" evidence="10">
    <location>
        <begin position="353"/>
        <end position="380"/>
    </location>
</feature>
<evidence type="ECO:0000256" key="3">
    <source>
        <dbReference type="ARBA" id="ARBA00021315"/>
    </source>
</evidence>
<evidence type="ECO:0000313" key="12">
    <source>
        <dbReference type="EMBL" id="RBL99344.1"/>
    </source>
</evidence>
<dbReference type="PANTHER" id="PTHR11059:SF0">
    <property type="entry name" value="DNA REPAIR PROTEIN RECN"/>
    <property type="match status" value="1"/>
</dbReference>
<dbReference type="InterPro" id="IPR003395">
    <property type="entry name" value="RecF/RecN/SMC_N"/>
</dbReference>